<evidence type="ECO:0000313" key="2">
    <source>
        <dbReference type="Proteomes" id="UP000000707"/>
    </source>
</evidence>
<sequence>MEPFRADVPVNLSSPVRIALLGGAKTGKTSILSKLIHNIYTDTYYPTVQTNSMLFTYTPESDTSRVVLGAAGEIPSQVAANVELSPVLKKLRKPPLSLKKSRTVSDSAGADIVILNDSQYYRSFNYKADKRPKHPTVTPILVEAIDTPAYKSDFIPFLESSLYTNLDKDVLKNLANEPRRHVSTLPLLVASGAGELNGSVDGYFYVYSAIPSYSPPSYDDYSKPDSTPGDDSLTVLHKIKTSIDEAWKEYYTYKSKWEEGKEADIYSVKTAIKNFLSSKNFQEEESKKFKKRGYHTNLLPIPTDPADSDCPPPIWIICTHGSSPLASPKSIENGRKTAAEWGCGFICLDIKDASIDYVVALMIREIVERKRLQQLREQTSKN</sequence>
<dbReference type="AlphaFoldDB" id="G3AZH3"/>
<keyword evidence="2" id="KW-1185">Reference proteome</keyword>
<evidence type="ECO:0000313" key="1">
    <source>
        <dbReference type="EMBL" id="EGV66096.1"/>
    </source>
</evidence>
<proteinExistence type="predicted"/>
<dbReference type="eggNOG" id="ENOG502QVZN">
    <property type="taxonomic scope" value="Eukaryota"/>
</dbReference>
<dbReference type="GeneID" id="18246757"/>
<dbReference type="OrthoDB" id="3995714at2759"/>
<dbReference type="EMBL" id="GL996512">
    <property type="protein sequence ID" value="EGV66096.1"/>
    <property type="molecule type" value="Genomic_DNA"/>
</dbReference>
<dbReference type="KEGG" id="cten:18246757"/>
<dbReference type="SUPFAM" id="SSF52540">
    <property type="entry name" value="P-loop containing nucleoside triphosphate hydrolases"/>
    <property type="match status" value="1"/>
</dbReference>
<organism evidence="2">
    <name type="scientific">Candida tenuis (strain ATCC 10573 / BCRC 21748 / CBS 615 / JCM 9827 / NBRC 10315 / NRRL Y-1498 / VKM Y-70)</name>
    <name type="common">Yeast</name>
    <name type="synonym">Yamadazyma tenuis</name>
    <dbReference type="NCBI Taxonomy" id="590646"/>
    <lineage>
        <taxon>Eukaryota</taxon>
        <taxon>Fungi</taxon>
        <taxon>Dikarya</taxon>
        <taxon>Ascomycota</taxon>
        <taxon>Saccharomycotina</taxon>
        <taxon>Pichiomycetes</taxon>
        <taxon>Debaryomycetaceae</taxon>
        <taxon>Yamadazyma</taxon>
    </lineage>
</organism>
<protein>
    <submittedName>
        <fullName evidence="1">Uncharacterized protein</fullName>
    </submittedName>
</protein>
<name>G3AZH3_CANTC</name>
<dbReference type="HOGENOM" id="CLU_674749_0_0_1"/>
<dbReference type="Proteomes" id="UP000000707">
    <property type="component" value="Unassembled WGS sequence"/>
</dbReference>
<gene>
    <name evidence="1" type="ORF">CANTEDRAFT_112957</name>
</gene>
<dbReference type="InterPro" id="IPR027417">
    <property type="entry name" value="P-loop_NTPase"/>
</dbReference>
<accession>G3AZH3</accession>
<reference evidence="1 2" key="1">
    <citation type="journal article" date="2011" name="Proc. Natl. Acad. Sci. U.S.A.">
        <title>Comparative genomics of xylose-fermenting fungi for enhanced biofuel production.</title>
        <authorList>
            <person name="Wohlbach D.J."/>
            <person name="Kuo A."/>
            <person name="Sato T.K."/>
            <person name="Potts K.M."/>
            <person name="Salamov A.A."/>
            <person name="LaButti K.M."/>
            <person name="Sun H."/>
            <person name="Clum A."/>
            <person name="Pangilinan J.L."/>
            <person name="Lindquist E.A."/>
            <person name="Lucas S."/>
            <person name="Lapidus A."/>
            <person name="Jin M."/>
            <person name="Gunawan C."/>
            <person name="Balan V."/>
            <person name="Dale B.E."/>
            <person name="Jeffries T.W."/>
            <person name="Zinkel R."/>
            <person name="Barry K.W."/>
            <person name="Grigoriev I.V."/>
            <person name="Gasch A.P."/>
        </authorList>
    </citation>
    <scope>NUCLEOTIDE SEQUENCE [LARGE SCALE GENOMIC DNA]</scope>
    <source>
        <strain evidence="2">ATCC 10573 / BCRC 21748 / CBS 615 / JCM 9827 / NBRC 10315 / NRRL Y-1498 / VKM Y-70</strain>
    </source>
</reference>
<dbReference type="RefSeq" id="XP_006684670.1">
    <property type="nucleotide sequence ID" value="XM_006684607.1"/>
</dbReference>